<feature type="transmembrane region" description="Helical" evidence="7">
    <location>
        <begin position="65"/>
        <end position="88"/>
    </location>
</feature>
<feature type="transmembrane region" description="Helical" evidence="7">
    <location>
        <begin position="525"/>
        <end position="544"/>
    </location>
</feature>
<evidence type="ECO:0000256" key="3">
    <source>
        <dbReference type="ARBA" id="ARBA00022692"/>
    </source>
</evidence>
<feature type="transmembrane region" description="Helical" evidence="7">
    <location>
        <begin position="34"/>
        <end position="53"/>
    </location>
</feature>
<name>A0A059DZT0_9PROT</name>
<dbReference type="InterPro" id="IPR051679">
    <property type="entry name" value="DASS-Related_Transporters"/>
</dbReference>
<dbReference type="PROSITE" id="PS51202">
    <property type="entry name" value="RCK_C"/>
    <property type="match status" value="2"/>
</dbReference>
<evidence type="ECO:0000256" key="4">
    <source>
        <dbReference type="ARBA" id="ARBA00022737"/>
    </source>
</evidence>
<sequence length="614" mass="65910">MLSELVQTWPMWASLAVVCAAITFYMLDRWSMEFVSVCVIAALLLVFAIPGASDVDGNAISASDLLSGFGNPALITIMALLVVGQGLFQTGALEGPTKALLAGYDKRPVTTLILAFLAVFVTSAFVNNTPIVIMFLPVMTAIAMRMNAPQSRLMMPLSFASIFAGMTTLIGTSTNLLAAESYDRITGEQLGFFDQTPMGLILAAAGLLYILIFSKFMLPNRRGLSDDIVQPSGKQFVAQIEVTQGHFLLGKKPIAGMFTDLPDMTVRMIQRGERAFLPPYEDISLQVGDLVIIAATRAALQNVLARQPDFLQQVWQASGADLEESPRPGTLALTEAVIAPGSRMVGRTVEMLGFRRLTRAVTLGIQRRSRMIRTKLGEIRLESGDTLLLCGPVDAFRELRSSRDLILLEWSQTEIPLTTKALAARVISIAMVIAAATNLLSILHASVLAGVGMLVAGCLNTRQASRALDLRIFLVIGAALAMGMALEKTGAAGEIAHAVVNIASPYGTLAVLSAIFLAVALLTNLLSNAATAILFSPIALSAAAELKVEDPLPFLLAVIYGANCCFATPIAYQTNMLVMGPGHYKFGDFMKFGGPLVILLWAVFTIFAPWRFDL</sequence>
<feature type="domain" description="RCK C-terminal" evidence="8">
    <location>
        <begin position="225"/>
        <end position="309"/>
    </location>
</feature>
<keyword evidence="2" id="KW-0813">Transport</keyword>
<dbReference type="PANTHER" id="PTHR43652">
    <property type="entry name" value="BASIC AMINO ACID ANTIPORTER YFCC-RELATED"/>
    <property type="match status" value="1"/>
</dbReference>
<dbReference type="InterPro" id="IPR006037">
    <property type="entry name" value="RCK_C"/>
</dbReference>
<feature type="transmembrane region" description="Helical" evidence="7">
    <location>
        <begin position="498"/>
        <end position="519"/>
    </location>
</feature>
<dbReference type="Pfam" id="PF02080">
    <property type="entry name" value="TrkA_C"/>
    <property type="match status" value="1"/>
</dbReference>
<dbReference type="EMBL" id="AWFH01000034">
    <property type="protein sequence ID" value="KCZ59870.1"/>
    <property type="molecule type" value="Genomic_DNA"/>
</dbReference>
<feature type="transmembrane region" description="Helical" evidence="7">
    <location>
        <begin position="6"/>
        <end position="27"/>
    </location>
</feature>
<keyword evidence="5 7" id="KW-1133">Transmembrane helix</keyword>
<dbReference type="InterPro" id="IPR004680">
    <property type="entry name" value="Cit_transptr-like_dom"/>
</dbReference>
<dbReference type="GO" id="GO:0006813">
    <property type="term" value="P:potassium ion transport"/>
    <property type="evidence" value="ECO:0007669"/>
    <property type="project" value="InterPro"/>
</dbReference>
<feature type="transmembrane region" description="Helical" evidence="7">
    <location>
        <begin position="592"/>
        <end position="610"/>
    </location>
</feature>
<keyword evidence="6 7" id="KW-0472">Membrane</keyword>
<evidence type="ECO:0000256" key="5">
    <source>
        <dbReference type="ARBA" id="ARBA00022989"/>
    </source>
</evidence>
<dbReference type="InterPro" id="IPR036721">
    <property type="entry name" value="RCK_C_sf"/>
</dbReference>
<dbReference type="PANTHER" id="PTHR43652:SF2">
    <property type="entry name" value="BASIC AMINO ACID ANTIPORTER YFCC-RELATED"/>
    <property type="match status" value="1"/>
</dbReference>
<dbReference type="RefSeq" id="WP_035553175.1">
    <property type="nucleotide sequence ID" value="NZ_AWFH01000034.1"/>
</dbReference>
<reference evidence="9 10" key="1">
    <citation type="journal article" date="2014" name="Antonie Van Leeuwenhoek">
        <title>Hyphomonas beringensis sp. nov. and Hyphomonas chukchiensis sp. nov., isolated from surface seawater of the Bering Sea and Chukchi Sea.</title>
        <authorList>
            <person name="Li C."/>
            <person name="Lai Q."/>
            <person name="Li G."/>
            <person name="Dong C."/>
            <person name="Wang J."/>
            <person name="Liao Y."/>
            <person name="Shao Z."/>
        </authorList>
    </citation>
    <scope>NUCLEOTIDE SEQUENCE [LARGE SCALE GENOMIC DNA]</scope>
    <source>
        <strain evidence="9 10">22II1-22F38</strain>
    </source>
</reference>
<evidence type="ECO:0000256" key="1">
    <source>
        <dbReference type="ARBA" id="ARBA00004141"/>
    </source>
</evidence>
<comment type="caution">
    <text evidence="9">The sequence shown here is derived from an EMBL/GenBank/DDBJ whole genome shotgun (WGS) entry which is preliminary data.</text>
</comment>
<keyword evidence="3 7" id="KW-0812">Transmembrane</keyword>
<evidence type="ECO:0000313" key="9">
    <source>
        <dbReference type="EMBL" id="KCZ59870.1"/>
    </source>
</evidence>
<dbReference type="Pfam" id="PF03600">
    <property type="entry name" value="CitMHS"/>
    <property type="match status" value="1"/>
</dbReference>
<evidence type="ECO:0000256" key="7">
    <source>
        <dbReference type="SAM" id="Phobius"/>
    </source>
</evidence>
<dbReference type="GO" id="GO:0008324">
    <property type="term" value="F:monoatomic cation transmembrane transporter activity"/>
    <property type="evidence" value="ECO:0007669"/>
    <property type="project" value="InterPro"/>
</dbReference>
<dbReference type="Proteomes" id="UP000024547">
    <property type="component" value="Unassembled WGS sequence"/>
</dbReference>
<feature type="transmembrane region" description="Helical" evidence="7">
    <location>
        <begin position="468"/>
        <end position="486"/>
    </location>
</feature>
<dbReference type="OrthoDB" id="9809303at2"/>
<comment type="subcellular location">
    <subcellularLocation>
        <location evidence="1">Membrane</location>
        <topology evidence="1">Multi-pass membrane protein</topology>
    </subcellularLocation>
</comment>
<feature type="transmembrane region" description="Helical" evidence="7">
    <location>
        <begin position="551"/>
        <end position="572"/>
    </location>
</feature>
<dbReference type="Gene3D" id="3.30.70.1450">
    <property type="entry name" value="Regulator of K+ conductance, C-terminal domain"/>
    <property type="match status" value="2"/>
</dbReference>
<dbReference type="SUPFAM" id="SSF116726">
    <property type="entry name" value="TrkA C-terminal domain-like"/>
    <property type="match status" value="2"/>
</dbReference>
<feature type="domain" description="RCK C-terminal" evidence="8">
    <location>
        <begin position="320"/>
        <end position="405"/>
    </location>
</feature>
<dbReference type="AlphaFoldDB" id="A0A059DZT0"/>
<evidence type="ECO:0000256" key="6">
    <source>
        <dbReference type="ARBA" id="ARBA00023136"/>
    </source>
</evidence>
<dbReference type="STRING" id="1280948.HY36_06990"/>
<keyword evidence="4" id="KW-0677">Repeat</keyword>
<dbReference type="eggNOG" id="COG0471">
    <property type="taxonomic scope" value="Bacteria"/>
</dbReference>
<dbReference type="eggNOG" id="COG0490">
    <property type="taxonomic scope" value="Bacteria"/>
</dbReference>
<organism evidence="9 10">
    <name type="scientific">Hyphomonas atlantica</name>
    <dbReference type="NCBI Taxonomy" id="1280948"/>
    <lineage>
        <taxon>Bacteria</taxon>
        <taxon>Pseudomonadati</taxon>
        <taxon>Pseudomonadota</taxon>
        <taxon>Alphaproteobacteria</taxon>
        <taxon>Hyphomonadales</taxon>
        <taxon>Hyphomonadaceae</taxon>
        <taxon>Hyphomonas</taxon>
    </lineage>
</organism>
<evidence type="ECO:0000256" key="2">
    <source>
        <dbReference type="ARBA" id="ARBA00022448"/>
    </source>
</evidence>
<proteinExistence type="predicted"/>
<evidence type="ECO:0000313" key="10">
    <source>
        <dbReference type="Proteomes" id="UP000024547"/>
    </source>
</evidence>
<feature type="transmembrane region" description="Helical" evidence="7">
    <location>
        <begin position="429"/>
        <end position="456"/>
    </location>
</feature>
<accession>A0A059DZT0</accession>
<dbReference type="GO" id="GO:0005886">
    <property type="term" value="C:plasma membrane"/>
    <property type="evidence" value="ECO:0007669"/>
    <property type="project" value="TreeGrafter"/>
</dbReference>
<feature type="transmembrane region" description="Helical" evidence="7">
    <location>
        <begin position="198"/>
        <end position="218"/>
    </location>
</feature>
<feature type="transmembrane region" description="Helical" evidence="7">
    <location>
        <begin position="109"/>
        <end position="125"/>
    </location>
</feature>
<feature type="transmembrane region" description="Helical" evidence="7">
    <location>
        <begin position="157"/>
        <end position="178"/>
    </location>
</feature>
<keyword evidence="10" id="KW-1185">Reference proteome</keyword>
<protein>
    <recommendedName>
        <fullName evidence="8">RCK C-terminal domain-containing protein</fullName>
    </recommendedName>
</protein>
<dbReference type="PATRIC" id="fig|1280948.3.peg.2494"/>
<gene>
    <name evidence="9" type="ORF">HY36_06990</name>
</gene>
<evidence type="ECO:0000259" key="8">
    <source>
        <dbReference type="PROSITE" id="PS51202"/>
    </source>
</evidence>